<dbReference type="Pfam" id="PF04025">
    <property type="entry name" value="RemA-like"/>
    <property type="match status" value="1"/>
</dbReference>
<evidence type="ECO:0000313" key="2">
    <source>
        <dbReference type="EMBL" id="PMP67113.1"/>
    </source>
</evidence>
<evidence type="ECO:0000313" key="4">
    <source>
        <dbReference type="Proteomes" id="UP000235460"/>
    </source>
</evidence>
<reference evidence="4 5" key="1">
    <citation type="submission" date="2018-01" db="EMBL/GenBank/DDBJ databases">
        <title>Metagenomic assembled genomes from two thermal pools in the Uzon Caldera, Kamchatka, Russia.</title>
        <authorList>
            <person name="Wilkins L."/>
            <person name="Ettinger C."/>
        </authorList>
    </citation>
    <scope>NUCLEOTIDE SEQUENCE [LARGE SCALE GENOMIC DNA]</scope>
    <source>
        <strain evidence="3">ARK-04</strain>
        <strain evidence="2">ZAV-08</strain>
    </source>
</reference>
<dbReference type="EMBL" id="PNIK01000058">
    <property type="protein sequence ID" value="PMP67113.1"/>
    <property type="molecule type" value="Genomic_DNA"/>
</dbReference>
<dbReference type="PANTHER" id="PTHR38449:SF1">
    <property type="entry name" value="REGULATORY PROTEIN SSL2874-RELATED"/>
    <property type="match status" value="1"/>
</dbReference>
<evidence type="ECO:0000256" key="1">
    <source>
        <dbReference type="HAMAP-Rule" id="MF_01503"/>
    </source>
</evidence>
<dbReference type="EMBL" id="PNJD01000322">
    <property type="protein sequence ID" value="PMP95663.1"/>
    <property type="molecule type" value="Genomic_DNA"/>
</dbReference>
<comment type="caution">
    <text evidence="2">The sequence shown here is derived from an EMBL/GenBank/DDBJ whole genome shotgun (WGS) entry which is preliminary data.</text>
</comment>
<protein>
    <recommendedName>
        <fullName evidence="1">Putative regulatory protein C0169_05235</fullName>
    </recommendedName>
</protein>
<dbReference type="InterPro" id="IPR007169">
    <property type="entry name" value="RemA-like"/>
</dbReference>
<comment type="similarity">
    <text evidence="1">Belongs to the RemA family.</text>
</comment>
<dbReference type="NCBIfam" id="NF003315">
    <property type="entry name" value="PRK04323.1"/>
    <property type="match status" value="1"/>
</dbReference>
<name>A0A2N7PNL4_9BACT</name>
<dbReference type="AlphaFoldDB" id="A0A2N7PNL4"/>
<organism evidence="2 4">
    <name type="scientific">Thermodesulfobacterium geofontis</name>
    <dbReference type="NCBI Taxonomy" id="1295609"/>
    <lineage>
        <taxon>Bacteria</taxon>
        <taxon>Pseudomonadati</taxon>
        <taxon>Thermodesulfobacteriota</taxon>
        <taxon>Thermodesulfobacteria</taxon>
        <taxon>Thermodesulfobacteriales</taxon>
        <taxon>Thermodesulfobacteriaceae</taxon>
        <taxon>Thermodesulfobacterium</taxon>
    </lineage>
</organism>
<accession>A0A2N7PNL4</accession>
<dbReference type="HAMAP" id="MF_01503">
    <property type="entry name" value="RemA"/>
    <property type="match status" value="1"/>
</dbReference>
<gene>
    <name evidence="3" type="ORF">C0169_05235</name>
    <name evidence="2" type="ORF">C0190_03860</name>
</gene>
<dbReference type="Proteomes" id="UP000235619">
    <property type="component" value="Unassembled WGS sequence"/>
</dbReference>
<evidence type="ECO:0000313" key="3">
    <source>
        <dbReference type="EMBL" id="PMP95663.1"/>
    </source>
</evidence>
<evidence type="ECO:0000313" key="5">
    <source>
        <dbReference type="Proteomes" id="UP000235619"/>
    </source>
</evidence>
<dbReference type="Proteomes" id="UP000235460">
    <property type="component" value="Unassembled WGS sequence"/>
</dbReference>
<proteinExistence type="inferred from homology"/>
<sequence length="93" mass="10309">MGGGYKLLNIGFGNFVVANRIIAIVNPNSAPMKRLKEEAKEAKHLIDATQGRKTRSIIITDSNHVILSAIQAETVAQRFMSETLEKLEKDVEE</sequence>
<dbReference type="PANTHER" id="PTHR38449">
    <property type="entry name" value="REGULATORY PROTEIN TM_1690-RELATED"/>
    <property type="match status" value="1"/>
</dbReference>